<accession>A0A843TTS5</accession>
<keyword evidence="2" id="KW-0472">Membrane</keyword>
<evidence type="ECO:0000256" key="1">
    <source>
        <dbReference type="SAM" id="MobiDB-lite"/>
    </source>
</evidence>
<feature type="compositionally biased region" description="Acidic residues" evidence="1">
    <location>
        <begin position="41"/>
        <end position="62"/>
    </location>
</feature>
<name>A0A843TTS5_COLES</name>
<organism evidence="3 4">
    <name type="scientific">Colocasia esculenta</name>
    <name type="common">Wild taro</name>
    <name type="synonym">Arum esculentum</name>
    <dbReference type="NCBI Taxonomy" id="4460"/>
    <lineage>
        <taxon>Eukaryota</taxon>
        <taxon>Viridiplantae</taxon>
        <taxon>Streptophyta</taxon>
        <taxon>Embryophyta</taxon>
        <taxon>Tracheophyta</taxon>
        <taxon>Spermatophyta</taxon>
        <taxon>Magnoliopsida</taxon>
        <taxon>Liliopsida</taxon>
        <taxon>Araceae</taxon>
        <taxon>Aroideae</taxon>
        <taxon>Colocasieae</taxon>
        <taxon>Colocasia</taxon>
    </lineage>
</organism>
<keyword evidence="2" id="KW-1133">Transmembrane helix</keyword>
<dbReference type="InterPro" id="IPR029063">
    <property type="entry name" value="SAM-dependent_MTases_sf"/>
</dbReference>
<feature type="region of interest" description="Disordered" evidence="1">
    <location>
        <begin position="1"/>
        <end position="72"/>
    </location>
</feature>
<dbReference type="AlphaFoldDB" id="A0A843TTS5"/>
<evidence type="ECO:0000256" key="2">
    <source>
        <dbReference type="SAM" id="Phobius"/>
    </source>
</evidence>
<dbReference type="OrthoDB" id="3342809at2759"/>
<gene>
    <name evidence="3" type="ORF">Taro_008485</name>
</gene>
<dbReference type="PANTHER" id="PTHR37211:SF1">
    <property type="entry name" value="EXPRESSED PROTEIN"/>
    <property type="match status" value="1"/>
</dbReference>
<evidence type="ECO:0000313" key="3">
    <source>
        <dbReference type="EMBL" id="MQL76092.1"/>
    </source>
</evidence>
<dbReference type="SUPFAM" id="SSF53335">
    <property type="entry name" value="S-adenosyl-L-methionine-dependent methyltransferases"/>
    <property type="match status" value="1"/>
</dbReference>
<sequence>MGRRGKNQWRQQGRRVRGGGGGDDDDGNGDLLPSAAYEPETREEDEEEEEGEMEEEEEEEAGEERGEEGGSTAAPSKFLLYQKSVQVGVWIIFVFDGSLLLLLLLISPRGDISYMQKFFLTYVGGRMPLHLQEDFCGTALLSAEWLRSDPRRTAVGLDLDDEALDWCLKNNLNKIGPDGYSRIFLFHGNVLHPKEACLMKPRFHDLVTQDPVQNANTEISRKNDCPLPPNDIVCAFNYSCCCLHRRADLVLYFKHALDSLSRRGGIFVMDLYGGSSSECKLKLQRRFSDFTYVWEQQAFDIVSRTTRISLHFHMGKRQILRHAFSYHWRLFTLVLEVSVSWSLPEIKDCLEEAGFQSVHFWLREMPDTRQRMNSKEYNAGNDVKYEEVSSFQQTDAWNAYVVGVAHHRR</sequence>
<feature type="transmembrane region" description="Helical" evidence="2">
    <location>
        <begin position="87"/>
        <end position="106"/>
    </location>
</feature>
<protein>
    <recommendedName>
        <fullName evidence="5">S-adenosyl-L-methionine-dependent methyltransferase superfamily protein</fullName>
    </recommendedName>
</protein>
<dbReference type="Proteomes" id="UP000652761">
    <property type="component" value="Unassembled WGS sequence"/>
</dbReference>
<keyword evidence="2" id="KW-0812">Transmembrane</keyword>
<proteinExistence type="predicted"/>
<evidence type="ECO:0000313" key="4">
    <source>
        <dbReference type="Proteomes" id="UP000652761"/>
    </source>
</evidence>
<evidence type="ECO:0008006" key="5">
    <source>
        <dbReference type="Google" id="ProtNLM"/>
    </source>
</evidence>
<comment type="caution">
    <text evidence="3">The sequence shown here is derived from an EMBL/GenBank/DDBJ whole genome shotgun (WGS) entry which is preliminary data.</text>
</comment>
<dbReference type="Gene3D" id="3.40.50.150">
    <property type="entry name" value="Vaccinia Virus protein VP39"/>
    <property type="match status" value="1"/>
</dbReference>
<feature type="compositionally biased region" description="Basic residues" evidence="1">
    <location>
        <begin position="1"/>
        <end position="17"/>
    </location>
</feature>
<reference evidence="3" key="1">
    <citation type="submission" date="2017-07" db="EMBL/GenBank/DDBJ databases">
        <title>Taro Niue Genome Assembly and Annotation.</title>
        <authorList>
            <person name="Atibalentja N."/>
            <person name="Keating K."/>
            <person name="Fields C.J."/>
        </authorList>
    </citation>
    <scope>NUCLEOTIDE SEQUENCE</scope>
    <source>
        <strain evidence="3">Niue_2</strain>
        <tissue evidence="3">Leaf</tissue>
    </source>
</reference>
<dbReference type="EMBL" id="NMUH01000280">
    <property type="protein sequence ID" value="MQL76092.1"/>
    <property type="molecule type" value="Genomic_DNA"/>
</dbReference>
<keyword evidence="4" id="KW-1185">Reference proteome</keyword>
<dbReference type="PANTHER" id="PTHR37211">
    <property type="entry name" value="EXPRESSED PROTEIN"/>
    <property type="match status" value="1"/>
</dbReference>